<organism evidence="2 3">
    <name type="scientific">Venturia effusa</name>
    <dbReference type="NCBI Taxonomy" id="50376"/>
    <lineage>
        <taxon>Eukaryota</taxon>
        <taxon>Fungi</taxon>
        <taxon>Dikarya</taxon>
        <taxon>Ascomycota</taxon>
        <taxon>Pezizomycotina</taxon>
        <taxon>Dothideomycetes</taxon>
        <taxon>Pleosporomycetidae</taxon>
        <taxon>Venturiales</taxon>
        <taxon>Venturiaceae</taxon>
        <taxon>Venturia</taxon>
    </lineage>
</organism>
<dbReference type="OrthoDB" id="5378679at2759"/>
<evidence type="ECO:0000256" key="1">
    <source>
        <dbReference type="SAM" id="MobiDB-lite"/>
    </source>
</evidence>
<feature type="compositionally biased region" description="Basic and acidic residues" evidence="1">
    <location>
        <begin position="57"/>
        <end position="70"/>
    </location>
</feature>
<dbReference type="SUPFAM" id="SSF50249">
    <property type="entry name" value="Nucleic acid-binding proteins"/>
    <property type="match status" value="1"/>
</dbReference>
<proteinExistence type="predicted"/>
<reference evidence="2 3" key="1">
    <citation type="submission" date="2019-07" db="EMBL/GenBank/DDBJ databases">
        <title>Finished genome of Venturia effusa.</title>
        <authorList>
            <person name="Young C.A."/>
            <person name="Cox M.P."/>
            <person name="Ganley A.R.D."/>
            <person name="David W.J."/>
        </authorList>
    </citation>
    <scope>NUCLEOTIDE SEQUENCE [LARGE SCALE GENOMIC DNA]</scope>
    <source>
        <strain evidence="3">albino</strain>
    </source>
</reference>
<dbReference type="AlphaFoldDB" id="A0A517LGL8"/>
<dbReference type="Proteomes" id="UP000316270">
    <property type="component" value="Chromosome 12"/>
</dbReference>
<accession>A0A517LGL8</accession>
<protein>
    <submittedName>
        <fullName evidence="2">Uncharacterized protein</fullName>
    </submittedName>
</protein>
<evidence type="ECO:0000313" key="2">
    <source>
        <dbReference type="EMBL" id="QDS74759.1"/>
    </source>
</evidence>
<name>A0A517LGL8_9PEZI</name>
<evidence type="ECO:0000313" key="3">
    <source>
        <dbReference type="Proteomes" id="UP000316270"/>
    </source>
</evidence>
<dbReference type="InterPro" id="IPR012340">
    <property type="entry name" value="NA-bd_OB-fold"/>
</dbReference>
<feature type="region of interest" description="Disordered" evidence="1">
    <location>
        <begin position="370"/>
        <end position="392"/>
    </location>
</feature>
<dbReference type="EMBL" id="CP042196">
    <property type="protein sequence ID" value="QDS74759.1"/>
    <property type="molecule type" value="Genomic_DNA"/>
</dbReference>
<feature type="region of interest" description="Disordered" evidence="1">
    <location>
        <begin position="50"/>
        <end position="70"/>
    </location>
</feature>
<gene>
    <name evidence="2" type="ORF">FKW77_001364</name>
</gene>
<dbReference type="Gene3D" id="2.40.50.140">
    <property type="entry name" value="Nucleic acid-binding proteins"/>
    <property type="match status" value="1"/>
</dbReference>
<keyword evidence="3" id="KW-1185">Reference proteome</keyword>
<sequence length="392" mass="43697">MAGKILTGAPRAYDLDWSEAAYLNSSEATSVIDSSRAKFGLDTSKFRSIGGLTDEEQSSKDIDQSSHADRHTALRLPSSPADTVDNVDMLDGITVVEVPEDMTLGEIYDNPEHKYLSVRKAKSSRSDFKDMEDEEYLEQSLMFYDNSLFPRVSLTPSLDSTTFDSLDSSQPCFSSASMKSTPSQLPNIQLPSPIIDLKRLPNASYINQIAPQTITVNLVAAVVSSAPPKSIQTRQAGRKMDLVEMIVADETRAGFQISFWLHADPEKKDQTRKTLQESKPKDLVLLKNVALCVWNGTVFGQSLRKGWTKTVTTLTTWARDGVLEVQIPDKTEGLEAAKLQRVFDYAEQFLSARLVHGRKYEVDRGNRALFDDELPPETQSQRRRTRTGTSFG</sequence>